<reference evidence="1" key="1">
    <citation type="submission" date="2024-05" db="EMBL/GenBank/DDBJ databases">
        <title>30 novel species of actinomycetes from the DSMZ collection.</title>
        <authorList>
            <person name="Nouioui I."/>
        </authorList>
    </citation>
    <scope>NUCLEOTIDE SEQUENCE</scope>
    <source>
        <strain evidence="1">DSM 3412</strain>
    </source>
</reference>
<dbReference type="EMBL" id="JAVRFJ010000006">
    <property type="protein sequence ID" value="MDT0567706.1"/>
    <property type="molecule type" value="Genomic_DNA"/>
</dbReference>
<keyword evidence="2" id="KW-1185">Reference proteome</keyword>
<accession>A0ABU2YTW6</accession>
<organism evidence="1 2">
    <name type="scientific">Streptomyces gottesmaniae</name>
    <dbReference type="NCBI Taxonomy" id="3075518"/>
    <lineage>
        <taxon>Bacteria</taxon>
        <taxon>Bacillati</taxon>
        <taxon>Actinomycetota</taxon>
        <taxon>Actinomycetes</taxon>
        <taxon>Kitasatosporales</taxon>
        <taxon>Streptomycetaceae</taxon>
        <taxon>Streptomyces</taxon>
    </lineage>
</organism>
<dbReference type="Gene3D" id="1.10.600.10">
    <property type="entry name" value="Farnesyl Diphosphate Synthase"/>
    <property type="match status" value="1"/>
</dbReference>
<sequence>MECPVPECPVRTCRPATGGLGRQTIGVRNSLAMGERIGGFEVPPVVWSSSLLGQLRRITIDHTLLVNEVISLEKEEGASEPNLVLSLMRHQGLARAAAIERVVGQADTAVLQFLDLENKVPQLCAALALTPPESSAVRRYVALMRALIRGHYDWARAAGRYGPVAVTLVPDHPNP</sequence>
<comment type="caution">
    <text evidence="1">The sequence shown here is derived from an EMBL/GenBank/DDBJ whole genome shotgun (WGS) entry which is preliminary data.</text>
</comment>
<dbReference type="Pfam" id="PF19086">
    <property type="entry name" value="Terpene_syn_C_2"/>
    <property type="match status" value="1"/>
</dbReference>
<dbReference type="InterPro" id="IPR008949">
    <property type="entry name" value="Isoprenoid_synthase_dom_sf"/>
</dbReference>
<name>A0ABU2YTW6_9ACTN</name>
<dbReference type="SUPFAM" id="SSF48576">
    <property type="entry name" value="Terpenoid synthases"/>
    <property type="match status" value="1"/>
</dbReference>
<evidence type="ECO:0000313" key="2">
    <source>
        <dbReference type="Proteomes" id="UP001180737"/>
    </source>
</evidence>
<gene>
    <name evidence="1" type="ORF">RM704_09520</name>
</gene>
<dbReference type="Proteomes" id="UP001180737">
    <property type="component" value="Unassembled WGS sequence"/>
</dbReference>
<proteinExistence type="predicted"/>
<dbReference type="RefSeq" id="WP_311590483.1">
    <property type="nucleotide sequence ID" value="NZ_JAVRFJ010000006.1"/>
</dbReference>
<protein>
    <submittedName>
        <fullName evidence="1">Uncharacterized protein</fullName>
    </submittedName>
</protein>
<evidence type="ECO:0000313" key="1">
    <source>
        <dbReference type="EMBL" id="MDT0567706.1"/>
    </source>
</evidence>